<feature type="compositionally biased region" description="Basic and acidic residues" evidence="1">
    <location>
        <begin position="76"/>
        <end position="85"/>
    </location>
</feature>
<dbReference type="VEuPathDB" id="FungiDB:CPAG_01787"/>
<dbReference type="Proteomes" id="UP000054567">
    <property type="component" value="Unassembled WGS sequence"/>
</dbReference>
<feature type="region of interest" description="Disordered" evidence="1">
    <location>
        <begin position="62"/>
        <end position="85"/>
    </location>
</feature>
<organism evidence="2 3">
    <name type="scientific">Coccidioides posadasii RMSCC 3488</name>
    <dbReference type="NCBI Taxonomy" id="454284"/>
    <lineage>
        <taxon>Eukaryota</taxon>
        <taxon>Fungi</taxon>
        <taxon>Dikarya</taxon>
        <taxon>Ascomycota</taxon>
        <taxon>Pezizomycotina</taxon>
        <taxon>Eurotiomycetes</taxon>
        <taxon>Eurotiomycetidae</taxon>
        <taxon>Onygenales</taxon>
        <taxon>Onygenaceae</taxon>
        <taxon>Coccidioides</taxon>
    </lineage>
</organism>
<evidence type="ECO:0000256" key="1">
    <source>
        <dbReference type="SAM" id="MobiDB-lite"/>
    </source>
</evidence>
<reference evidence="3" key="3">
    <citation type="journal article" date="2010" name="Genome Res.">
        <title>Population genomic sequencing of Coccidioides fungi reveals recent hybridization and transposon control.</title>
        <authorList>
            <person name="Neafsey D.E."/>
            <person name="Barker B.M."/>
            <person name="Sharpton T.J."/>
            <person name="Stajich J.E."/>
            <person name="Park D.J."/>
            <person name="Whiston E."/>
            <person name="Hung C.-Y."/>
            <person name="McMahan C."/>
            <person name="White J."/>
            <person name="Sykes S."/>
            <person name="Heiman D."/>
            <person name="Young S."/>
            <person name="Zeng Q."/>
            <person name="Abouelleil A."/>
            <person name="Aftuck L."/>
            <person name="Bessette D."/>
            <person name="Brown A."/>
            <person name="FitzGerald M."/>
            <person name="Lui A."/>
            <person name="Macdonald J.P."/>
            <person name="Priest M."/>
            <person name="Orbach M.J."/>
            <person name="Galgiani J.N."/>
            <person name="Kirkland T.N."/>
            <person name="Cole G.T."/>
            <person name="Birren B.W."/>
            <person name="Henn M.R."/>
            <person name="Taylor J.W."/>
            <person name="Rounsley S.D."/>
        </authorList>
    </citation>
    <scope>NUCLEOTIDE SEQUENCE [LARGE SCALE GENOMIC DNA]</scope>
    <source>
        <strain evidence="3">RMSCC 3488</strain>
    </source>
</reference>
<protein>
    <submittedName>
        <fullName evidence="2">Uncharacterized protein</fullName>
    </submittedName>
</protein>
<evidence type="ECO:0000313" key="2">
    <source>
        <dbReference type="EMBL" id="KMM65436.1"/>
    </source>
</evidence>
<evidence type="ECO:0000313" key="3">
    <source>
        <dbReference type="Proteomes" id="UP000054567"/>
    </source>
</evidence>
<dbReference type="EMBL" id="DS268109">
    <property type="protein sequence ID" value="KMM65436.1"/>
    <property type="molecule type" value="Genomic_DNA"/>
</dbReference>
<accession>A0A0J6EXY5</accession>
<sequence>MIESLKRRGIGEEAAFIGANDLANSIINYAVTQYRSSKAEEEEEDDDDTCRHVAPKCLLSRELTAHTPKATQGHARSRDGDTHDAPTRLSATLKLLAGRLVVGWVTTSECCFQVQCS</sequence>
<reference evidence="3" key="2">
    <citation type="journal article" date="2009" name="Genome Res.">
        <title>Comparative genomic analyses of the human fungal pathogens Coccidioides and their relatives.</title>
        <authorList>
            <person name="Sharpton T.J."/>
            <person name="Stajich J.E."/>
            <person name="Rounsley S.D."/>
            <person name="Gardner M.J."/>
            <person name="Wortman J.R."/>
            <person name="Jordar V.S."/>
            <person name="Maiti R."/>
            <person name="Kodira C.D."/>
            <person name="Neafsey D.E."/>
            <person name="Zeng Q."/>
            <person name="Hung C.-Y."/>
            <person name="McMahan C."/>
            <person name="Muszewska A."/>
            <person name="Grynberg M."/>
            <person name="Mandel M.A."/>
            <person name="Kellner E.M."/>
            <person name="Barker B.M."/>
            <person name="Galgiani J.N."/>
            <person name="Orbach M.J."/>
            <person name="Kirkland T.N."/>
            <person name="Cole G.T."/>
            <person name="Henn M.R."/>
            <person name="Birren B.W."/>
            <person name="Taylor J.W."/>
        </authorList>
    </citation>
    <scope>NUCLEOTIDE SEQUENCE [LARGE SCALE GENOMIC DNA]</scope>
    <source>
        <strain evidence="3">RMSCC 3488</strain>
    </source>
</reference>
<dbReference type="AlphaFoldDB" id="A0A0J6EXY5"/>
<proteinExistence type="predicted"/>
<reference evidence="2 3" key="1">
    <citation type="submission" date="2007-06" db="EMBL/GenBank/DDBJ databases">
        <title>The Genome Sequence of Coccidioides posadasii RMSCC_3488.</title>
        <authorList>
            <consortium name="Coccidioides Genome Resources Consortium"/>
            <consortium name="The Broad Institute Genome Sequencing Platform"/>
            <person name="Henn M.R."/>
            <person name="Sykes S."/>
            <person name="Young S."/>
            <person name="Jaffe D."/>
            <person name="Berlin A."/>
            <person name="Alvarez P."/>
            <person name="Butler J."/>
            <person name="Gnerre S."/>
            <person name="Grabherr M."/>
            <person name="Mauceli E."/>
            <person name="Brockman W."/>
            <person name="Kodira C."/>
            <person name="Alvarado L."/>
            <person name="Zeng Q."/>
            <person name="Crawford M."/>
            <person name="Antoine C."/>
            <person name="Devon K."/>
            <person name="Galgiani J."/>
            <person name="Orsborn K."/>
            <person name="Lewis M.L."/>
            <person name="Nusbaum C."/>
            <person name="Galagan J."/>
            <person name="Birren B."/>
        </authorList>
    </citation>
    <scope>NUCLEOTIDE SEQUENCE [LARGE SCALE GENOMIC DNA]</scope>
    <source>
        <strain evidence="2 3">RMSCC 3488</strain>
    </source>
</reference>
<gene>
    <name evidence="2" type="ORF">CPAG_01787</name>
</gene>
<name>A0A0J6EXY5_COCPO</name>